<dbReference type="GO" id="GO:0005546">
    <property type="term" value="F:phosphatidylinositol-4,5-bisphosphate binding"/>
    <property type="evidence" value="ECO:0007669"/>
    <property type="project" value="UniProtKB-ARBA"/>
</dbReference>
<evidence type="ECO:0000256" key="9">
    <source>
        <dbReference type="SAM" id="MobiDB-lite"/>
    </source>
</evidence>
<dbReference type="Pfam" id="PF06017">
    <property type="entry name" value="Myosin_TH1"/>
    <property type="match status" value="1"/>
</dbReference>
<dbReference type="PROSITE" id="PS50096">
    <property type="entry name" value="IQ"/>
    <property type="match status" value="1"/>
</dbReference>
<organism evidence="12">
    <name type="scientific">Scylla olivacea</name>
    <name type="common">Orange mud crab</name>
    <name type="synonym">Cancer olivacea</name>
    <dbReference type="NCBI Taxonomy" id="85551"/>
    <lineage>
        <taxon>Eukaryota</taxon>
        <taxon>Metazoa</taxon>
        <taxon>Ecdysozoa</taxon>
        <taxon>Arthropoda</taxon>
        <taxon>Crustacea</taxon>
        <taxon>Multicrustacea</taxon>
        <taxon>Malacostraca</taxon>
        <taxon>Eumalacostraca</taxon>
        <taxon>Eucarida</taxon>
        <taxon>Decapoda</taxon>
        <taxon>Pleocyemata</taxon>
        <taxon>Brachyura</taxon>
        <taxon>Eubrachyura</taxon>
        <taxon>Portunoidea</taxon>
        <taxon>Portunidae</taxon>
        <taxon>Portuninae</taxon>
        <taxon>Scylla</taxon>
    </lineage>
</organism>
<feature type="region of interest" description="Disordered" evidence="9">
    <location>
        <begin position="1004"/>
        <end position="1087"/>
    </location>
</feature>
<dbReference type="GO" id="GO:0005886">
    <property type="term" value="C:plasma membrane"/>
    <property type="evidence" value="ECO:0007669"/>
    <property type="project" value="TreeGrafter"/>
</dbReference>
<keyword evidence="3 8" id="KW-0067">ATP-binding</keyword>
<comment type="similarity">
    <text evidence="1 8">Belongs to the TRAFAC class myosin-kinesin ATPase superfamily. Myosin family.</text>
</comment>
<feature type="compositionally biased region" description="Polar residues" evidence="9">
    <location>
        <begin position="1046"/>
        <end position="1069"/>
    </location>
</feature>
<accession>A0A0P4W5M4</accession>
<dbReference type="Pfam" id="PF00063">
    <property type="entry name" value="Myosin_head"/>
    <property type="match status" value="1"/>
</dbReference>
<dbReference type="GO" id="GO:0005524">
    <property type="term" value="F:ATP binding"/>
    <property type="evidence" value="ECO:0007669"/>
    <property type="project" value="UniProtKB-UniRule"/>
</dbReference>
<dbReference type="GO" id="GO:0007368">
    <property type="term" value="P:determination of left/right symmetry"/>
    <property type="evidence" value="ECO:0007669"/>
    <property type="project" value="UniProtKB-ARBA"/>
</dbReference>
<dbReference type="SMART" id="SM00242">
    <property type="entry name" value="MYSc"/>
    <property type="match status" value="1"/>
</dbReference>
<dbReference type="PROSITE" id="PS51456">
    <property type="entry name" value="MYOSIN_MOTOR"/>
    <property type="match status" value="1"/>
</dbReference>
<feature type="region of interest" description="Actin-binding" evidence="8">
    <location>
        <begin position="572"/>
        <end position="594"/>
    </location>
</feature>
<evidence type="ECO:0000259" key="11">
    <source>
        <dbReference type="PROSITE" id="PS51757"/>
    </source>
</evidence>
<feature type="binding site" evidence="8">
    <location>
        <begin position="100"/>
        <end position="107"/>
    </location>
    <ligand>
        <name>ATP</name>
        <dbReference type="ChEBI" id="CHEBI:30616"/>
    </ligand>
</feature>
<dbReference type="GO" id="GO:0030048">
    <property type="term" value="P:actin filament-based movement"/>
    <property type="evidence" value="ECO:0007669"/>
    <property type="project" value="TreeGrafter"/>
</dbReference>
<proteinExistence type="inferred from homology"/>
<keyword evidence="5 8" id="KW-0518">Myosin</keyword>
<dbReference type="Gene3D" id="1.10.10.820">
    <property type="match status" value="1"/>
</dbReference>
<evidence type="ECO:0000256" key="8">
    <source>
        <dbReference type="PROSITE-ProRule" id="PRU00782"/>
    </source>
</evidence>
<dbReference type="GO" id="GO:0005902">
    <property type="term" value="C:microvillus"/>
    <property type="evidence" value="ECO:0007669"/>
    <property type="project" value="TreeGrafter"/>
</dbReference>
<dbReference type="CDD" id="cd01378">
    <property type="entry name" value="MYSc_Myo1"/>
    <property type="match status" value="1"/>
</dbReference>
<sequence>MASYEEVGIGDAVLLDEISVRAFVNNLQVRYNGGKIYTYIGEVCVSVNPYRTNNIYGKEFVSQYKGREIFERPPHIFAIADAAYKAMKRRGKDTCIVISGESGSGKTEASKIIMRYIAAVTNVAGQQEVERVKNILLQSNAILEAFGNAKTNRNDNSSRFGKYMDINFDFKGDPIGGHVQNYLLEKSRVVLQQQGERNFHSFYQVLFGATDAELSRLKLKRNVNAYHFIRQGGSPRVDSIADKADYKACQQAFKTLGFTADQVDAIWRIVGAILHLGNIEFSSGGDETQIQNPQEVNSIAELLRVSPEEVKKALCHRVIAVRGEVMEKRHNDSQASFGRDAFAKAIYERLFSFIVDGVNSAIEVRYEGVAARYKYNTVIGVLDIYGFEIFERNSFEQFCINYCNEKLQQLFIELVLKQEQEEYKREGIAWQNIEYFNNQIICDLVEQQHKGIIAITDEACLNVGKITDEMLLEAMENKLKGHKHFTTRKLSPMDKELKHVEEFRIKHYAGDVVYSIMGFLEKNRDTLFQDFKRLMYSSSDPVISEMWPEGAQDITMTTKRPLTAGTLFKNSMIALVKNLASKEPYYIRCIKPNEQKSPVIFDEERVTHQVNYLGLVENLRVRRAGFAYRQSYDRFLRRYKMISQYTWPNFHGGTDHEGTKILVEEQGFTSDVKYGKTKIFVRSPQTLFALEQARAKLIPGIVIFLQKMWRGAICRLNYRRMLAAIKILRHYRLYKMRTYMLELNRVFRNVKQMPDYGKHVRWPAPPLVLRSMVSDFQSIHNRWRAHMILSNVPKSEWPQLRIKVIAGDALMGKRVDWGVRENWEGNYLASTKENPEASTFQSALRNMRNKDGFREVLFSSLVRKINKKDKMAERGMVVTDKHIYKLHSKTFKPLRSPIPILEVSGISVSPGQDQLVIIHLRGGNDLVVSLTSQVNANRVGELTGLLLRQYQILNRTELRVVVSSTLQCMLGNKSKMITVEETNIGSFPVFRRGSKKDLVYSWPSSFNKELPPTPASTMNHRSSHPRQAPPPPPSRSPVNGHHRNSNGHQIHNYSNVPPMSKMNGQSHTNSHLHRNENGRLYANAGQY</sequence>
<evidence type="ECO:0008006" key="13">
    <source>
        <dbReference type="Google" id="ProtNLM"/>
    </source>
</evidence>
<dbReference type="FunFam" id="1.20.58.530:FF:000004">
    <property type="entry name" value="Unconventional myosin ID"/>
    <property type="match status" value="1"/>
</dbReference>
<keyword evidence="4" id="KW-0446">Lipid-binding</keyword>
<dbReference type="InterPro" id="IPR027417">
    <property type="entry name" value="P-loop_NTPase"/>
</dbReference>
<dbReference type="FunFam" id="1.10.10.820:FF:000001">
    <property type="entry name" value="Myosin heavy chain"/>
    <property type="match status" value="1"/>
</dbReference>
<dbReference type="GO" id="GO:0051015">
    <property type="term" value="F:actin filament binding"/>
    <property type="evidence" value="ECO:0007669"/>
    <property type="project" value="TreeGrafter"/>
</dbReference>
<dbReference type="GO" id="GO:0005737">
    <property type="term" value="C:cytoplasm"/>
    <property type="evidence" value="ECO:0007669"/>
    <property type="project" value="TreeGrafter"/>
</dbReference>
<protein>
    <recommendedName>
        <fullName evidence="13">Myosin motor domain-containing protein</fullName>
    </recommendedName>
</protein>
<dbReference type="GO" id="GO:0016459">
    <property type="term" value="C:myosin complex"/>
    <property type="evidence" value="ECO:0007669"/>
    <property type="project" value="UniProtKB-KW"/>
</dbReference>
<dbReference type="PANTHER" id="PTHR13140:SF713">
    <property type="entry name" value="UNCONVENTIONAL MYOSIN ID"/>
    <property type="match status" value="1"/>
</dbReference>
<evidence type="ECO:0000259" key="10">
    <source>
        <dbReference type="PROSITE" id="PS51456"/>
    </source>
</evidence>
<dbReference type="AlphaFoldDB" id="A0A0P4W5M4"/>
<dbReference type="GO" id="GO:0009888">
    <property type="term" value="P:tissue development"/>
    <property type="evidence" value="ECO:0007669"/>
    <property type="project" value="UniProtKB-ARBA"/>
</dbReference>
<evidence type="ECO:0000256" key="7">
    <source>
        <dbReference type="ARBA" id="ARBA00023203"/>
    </source>
</evidence>
<reference evidence="12" key="1">
    <citation type="submission" date="2015-09" db="EMBL/GenBank/DDBJ databases">
        <title>Scylla olivacea transcriptome.</title>
        <authorList>
            <person name="Ikhwanuddin M."/>
        </authorList>
    </citation>
    <scope>NUCLEOTIDE SEQUENCE</scope>
</reference>
<dbReference type="Gene3D" id="1.20.120.720">
    <property type="entry name" value="Myosin VI head, motor domain, U50 subdomain"/>
    <property type="match status" value="1"/>
</dbReference>
<dbReference type="InterPro" id="IPR001609">
    <property type="entry name" value="Myosin_head_motor_dom-like"/>
</dbReference>
<evidence type="ECO:0000256" key="5">
    <source>
        <dbReference type="ARBA" id="ARBA00023123"/>
    </source>
</evidence>
<name>A0A0P4W5M4_SCYOL</name>
<evidence type="ECO:0000256" key="3">
    <source>
        <dbReference type="ARBA" id="ARBA00022840"/>
    </source>
</evidence>
<dbReference type="InterPro" id="IPR036072">
    <property type="entry name" value="MYSc_Myo1"/>
</dbReference>
<evidence type="ECO:0000256" key="2">
    <source>
        <dbReference type="ARBA" id="ARBA00022741"/>
    </source>
</evidence>
<dbReference type="GO" id="GO:0007015">
    <property type="term" value="P:actin filament organization"/>
    <property type="evidence" value="ECO:0007669"/>
    <property type="project" value="TreeGrafter"/>
</dbReference>
<feature type="domain" description="TH1" evidence="11">
    <location>
        <begin position="812"/>
        <end position="1004"/>
    </location>
</feature>
<evidence type="ECO:0000256" key="4">
    <source>
        <dbReference type="ARBA" id="ARBA00023121"/>
    </source>
</evidence>
<dbReference type="PANTHER" id="PTHR13140">
    <property type="entry name" value="MYOSIN"/>
    <property type="match status" value="1"/>
</dbReference>
<feature type="domain" description="Myosin motor" evidence="10">
    <location>
        <begin position="7"/>
        <end position="695"/>
    </location>
</feature>
<dbReference type="Gene3D" id="3.40.850.10">
    <property type="entry name" value="Kinesin motor domain"/>
    <property type="match status" value="1"/>
</dbReference>
<evidence type="ECO:0000256" key="1">
    <source>
        <dbReference type="ARBA" id="ARBA00008314"/>
    </source>
</evidence>
<keyword evidence="6 8" id="KW-0505">Motor protein</keyword>
<dbReference type="InterPro" id="IPR010926">
    <property type="entry name" value="Myosin_TH1"/>
</dbReference>
<evidence type="ECO:0000313" key="12">
    <source>
        <dbReference type="EMBL" id="JAI61364.1"/>
    </source>
</evidence>
<dbReference type="SUPFAM" id="SSF52540">
    <property type="entry name" value="P-loop containing nucleoside triphosphate hydrolases"/>
    <property type="match status" value="1"/>
</dbReference>
<keyword evidence="7 8" id="KW-0009">Actin-binding</keyword>
<dbReference type="GO" id="GO:0006897">
    <property type="term" value="P:endocytosis"/>
    <property type="evidence" value="ECO:0007669"/>
    <property type="project" value="TreeGrafter"/>
</dbReference>
<dbReference type="InterPro" id="IPR036961">
    <property type="entry name" value="Kinesin_motor_dom_sf"/>
</dbReference>
<dbReference type="Gene3D" id="1.20.58.530">
    <property type="match status" value="1"/>
</dbReference>
<keyword evidence="2 8" id="KW-0547">Nucleotide-binding</keyword>
<dbReference type="PROSITE" id="PS51757">
    <property type="entry name" value="TH1"/>
    <property type="match status" value="1"/>
</dbReference>
<dbReference type="PRINTS" id="PR00193">
    <property type="entry name" value="MYOSINHEAVY"/>
</dbReference>
<dbReference type="EMBL" id="GDRN01085232">
    <property type="protein sequence ID" value="JAI61364.1"/>
    <property type="molecule type" value="Transcribed_RNA"/>
</dbReference>
<dbReference type="Gene3D" id="1.20.5.4820">
    <property type="match status" value="1"/>
</dbReference>
<dbReference type="GO" id="GO:0000146">
    <property type="term" value="F:microfilament motor activity"/>
    <property type="evidence" value="ECO:0007669"/>
    <property type="project" value="TreeGrafter"/>
</dbReference>
<evidence type="ECO:0000256" key="6">
    <source>
        <dbReference type="ARBA" id="ARBA00023175"/>
    </source>
</evidence>